<dbReference type="EnsemblBacteria" id="ACC83957">
    <property type="protein sequence ID" value="ACC83957"/>
    <property type="gene ID" value="Npun_R5655"/>
</dbReference>
<keyword evidence="2" id="KW-1185">Reference proteome</keyword>
<dbReference type="EMBL" id="CP001037">
    <property type="protein sequence ID" value="ACC83957.1"/>
    <property type="molecule type" value="Genomic_DNA"/>
</dbReference>
<sequence length="102" mass="11388">MPRLNLSFFHTDMILVTEAQIGNWETYALRKSRKVALQYFETEWVATTLQVLGGLKGATQGIADAMGCGNNPPGTGWVESQCVYFAGIALLMWQQPSRYWVG</sequence>
<reference evidence="2" key="1">
    <citation type="submission" date="2008-04" db="EMBL/GenBank/DDBJ databases">
        <title>Complete sequence of chromosome of Nostoc punctiforme ATCC 29133.</title>
        <authorList>
            <consortium name="US DOE Joint Genome Institute"/>
            <person name="Copeland A."/>
            <person name="Lucas S."/>
            <person name="Lapidus A."/>
            <person name="Glavina del Rio T."/>
            <person name="Dalin E."/>
            <person name="Tice H."/>
            <person name="Pitluck S."/>
            <person name="Chain P."/>
            <person name="Malfatti S."/>
            <person name="Shin M."/>
            <person name="Vergez L."/>
            <person name="Schmutz J."/>
            <person name="Larimer F."/>
            <person name="Land M."/>
            <person name="Hauser L."/>
            <person name="Kyrpides N."/>
            <person name="Kim E."/>
            <person name="Meeks J.C."/>
            <person name="Elhai J."/>
            <person name="Campbell E.L."/>
            <person name="Thiel T."/>
            <person name="Longmire J."/>
            <person name="Potts M."/>
            <person name="Atlas R."/>
        </authorList>
    </citation>
    <scope>NUCLEOTIDE SEQUENCE [LARGE SCALE GENOMIC DNA]</scope>
    <source>
        <strain evidence="2">ATCC 29133 / PCC 73102</strain>
    </source>
</reference>
<dbReference type="Proteomes" id="UP000001191">
    <property type="component" value="Chromosome"/>
</dbReference>
<evidence type="ECO:0000313" key="1">
    <source>
        <dbReference type="EMBL" id="ACC83957.1"/>
    </source>
</evidence>
<dbReference type="HOGENOM" id="CLU_2274449_0_0_3"/>
<dbReference type="KEGG" id="npu:Npun_R5655"/>
<gene>
    <name evidence="1" type="ordered locus">Npun_R5655</name>
</gene>
<evidence type="ECO:0000313" key="2">
    <source>
        <dbReference type="Proteomes" id="UP000001191"/>
    </source>
</evidence>
<accession>B2J7Z2</accession>
<dbReference type="AlphaFoldDB" id="B2J7Z2"/>
<organism evidence="1 2">
    <name type="scientific">Nostoc punctiforme (strain ATCC 29133 / PCC 73102)</name>
    <dbReference type="NCBI Taxonomy" id="63737"/>
    <lineage>
        <taxon>Bacteria</taxon>
        <taxon>Bacillati</taxon>
        <taxon>Cyanobacteriota</taxon>
        <taxon>Cyanophyceae</taxon>
        <taxon>Nostocales</taxon>
        <taxon>Nostocaceae</taxon>
        <taxon>Nostoc</taxon>
    </lineage>
</organism>
<name>B2J7Z2_NOSP7</name>
<reference evidence="1 2" key="2">
    <citation type="journal article" date="2013" name="Plant Physiol.">
        <title>A Nostoc punctiforme Sugar Transporter Necessary to Establish a Cyanobacterium-Plant Symbiosis.</title>
        <authorList>
            <person name="Ekman M."/>
            <person name="Picossi S."/>
            <person name="Campbell E.L."/>
            <person name="Meeks J.C."/>
            <person name="Flores E."/>
        </authorList>
    </citation>
    <scope>NUCLEOTIDE SEQUENCE [LARGE SCALE GENOMIC DNA]</scope>
    <source>
        <strain evidence="2">ATCC 29133 / PCC 73102</strain>
    </source>
</reference>
<proteinExistence type="predicted"/>
<protein>
    <submittedName>
        <fullName evidence="1">Uncharacterized protein</fullName>
    </submittedName>
</protein>
<dbReference type="STRING" id="63737.Npun_R5655"/>